<dbReference type="Proteomes" id="UP000322699">
    <property type="component" value="Unassembled WGS sequence"/>
</dbReference>
<dbReference type="Gene3D" id="3.30.450.150">
    <property type="entry name" value="Haem-degrading domain"/>
    <property type="match status" value="3"/>
</dbReference>
<comment type="caution">
    <text evidence="1">The sequence shown here is derived from an EMBL/GenBank/DDBJ whole genome shotgun (WGS) entry which is preliminary data.</text>
</comment>
<evidence type="ECO:0000313" key="2">
    <source>
        <dbReference type="Proteomes" id="UP000322699"/>
    </source>
</evidence>
<dbReference type="EMBL" id="VRLW01000001">
    <property type="protein sequence ID" value="KAA1261745.1"/>
    <property type="molecule type" value="Genomic_DNA"/>
</dbReference>
<dbReference type="GO" id="GO:0004553">
    <property type="term" value="F:hydrolase activity, hydrolyzing O-glycosyl compounds"/>
    <property type="evidence" value="ECO:0007669"/>
    <property type="project" value="InterPro"/>
</dbReference>
<proteinExistence type="predicted"/>
<dbReference type="GO" id="GO:0000272">
    <property type="term" value="P:polysaccharide catabolic process"/>
    <property type="evidence" value="ECO:0007669"/>
    <property type="project" value="InterPro"/>
</dbReference>
<accession>A0A5B1CP72</accession>
<dbReference type="RefSeq" id="WP_068261006.1">
    <property type="nucleotide sequence ID" value="NZ_LWSK01000021.1"/>
</dbReference>
<dbReference type="Pfam" id="PF03928">
    <property type="entry name" value="HbpS-like"/>
    <property type="match status" value="1"/>
</dbReference>
<dbReference type="InterPro" id="IPR038084">
    <property type="entry name" value="PduO/GlcC-like_sf"/>
</dbReference>
<keyword evidence="2" id="KW-1185">Reference proteome</keyword>
<gene>
    <name evidence="1" type="ORF">LF1_43050</name>
</gene>
<evidence type="ECO:0000313" key="1">
    <source>
        <dbReference type="EMBL" id="KAA1261745.1"/>
    </source>
</evidence>
<dbReference type="SUPFAM" id="SSF63446">
    <property type="entry name" value="Type I dockerin domain"/>
    <property type="match status" value="1"/>
</dbReference>
<dbReference type="CDD" id="cd14256">
    <property type="entry name" value="Dockerin_I"/>
    <property type="match status" value="1"/>
</dbReference>
<dbReference type="InterPro" id="IPR036439">
    <property type="entry name" value="Dockerin_dom_sf"/>
</dbReference>
<dbReference type="Gene3D" id="1.10.1330.10">
    <property type="entry name" value="Dockerin domain"/>
    <property type="match status" value="1"/>
</dbReference>
<dbReference type="InterPro" id="IPR002105">
    <property type="entry name" value="Dockerin_1_rpt"/>
</dbReference>
<dbReference type="SUPFAM" id="SSF143744">
    <property type="entry name" value="GlcG-like"/>
    <property type="match status" value="1"/>
</dbReference>
<dbReference type="InterPro" id="IPR005624">
    <property type="entry name" value="PduO/GlcC-like"/>
</dbReference>
<dbReference type="Pfam" id="PF00404">
    <property type="entry name" value="Dockerin_1"/>
    <property type="match status" value="1"/>
</dbReference>
<name>A0A5B1CP72_9BACT</name>
<protein>
    <submittedName>
        <fullName evidence="1">Dockerin type I repeat protein</fullName>
    </submittedName>
</protein>
<sequence>MRTKRRFLALQSLERRQLLAASLHNAILPVDTNSDGVVSAVDALAVINHLSRQQGDSGVGRESVEAPEAEQMKLDVNNDSVVSAIDALMIVNHIARSAEGAEPIADVFTSVKAPDVGGQFNAVLNQAEELGVQNLLATSDVETLLDRASQATRSDDAIIAVVDRAGRIVGVRVEDGVTIPRDANGSYDKEILSFAIDGAVAKARTAAFFSSNAAPLTSRTIRFISQSTITQREVESSPLNANDSYRGPGLVAPIGVGGHFPPEIAFAPQVDLFAIEHQSRDSRTHPGMDGEKGTADDFELTSRFNADPMFVPETAEAFFKTFPESYGEQSGLAPNSTPRGIATLPGGIPLFKAVTDAVGNAVTGPLSSQINLVGGIGVFFPGEDGFATHEQGFKHQSENGGRVQSEKQRTNAPRILEAEFAALIAAAGGGMMGPSAFVRDLRQFNSSLPSLPNFVLPTGRIDLVGITLEIYGPTPDRSHRIPGIDRLIQVGAQIGRGVSSGDNQVLNANQETLLAGQAVPEEWLVAPKDSPSESGLTAEQVERIIRGGIAEANRTRAAIRLDIDNGFRPGAKTRMVLAVADTNGELLGLYRMPDATIFSIDVSVAKARNTAYYADAEDLQDADRVDFDGDGNFEGSGDSYPLGTALTNRSFRFLVEPRFPTGSGTPANVAPQSGLRLPGINPATAENLVNESPLVFDVYASSDHASTVMFDSFNVMRNFRDPGDDSVKLAGTDKHEPLANQNGVVFFPGSTPIYVDGRTRLAGGFGVSGDGVDQDDVVTAAGQVGFDPMQSIRVDSFKIGGVRVPFQKFNRNPIGT</sequence>
<dbReference type="AlphaFoldDB" id="A0A5B1CP72"/>
<dbReference type="OrthoDB" id="231510at2"/>
<reference evidence="1 2" key="1">
    <citation type="submission" date="2019-08" db="EMBL/GenBank/DDBJ databases">
        <title>Deep-cultivation of Planctomycetes and their phenomic and genomic characterization uncovers novel biology.</title>
        <authorList>
            <person name="Wiegand S."/>
            <person name="Jogler M."/>
            <person name="Boedeker C."/>
            <person name="Pinto D."/>
            <person name="Vollmers J."/>
            <person name="Rivas-Marin E."/>
            <person name="Kohn T."/>
            <person name="Peeters S.H."/>
            <person name="Heuer A."/>
            <person name="Rast P."/>
            <person name="Oberbeckmann S."/>
            <person name="Bunk B."/>
            <person name="Jeske O."/>
            <person name="Meyerdierks A."/>
            <person name="Storesund J.E."/>
            <person name="Kallscheuer N."/>
            <person name="Luecker S."/>
            <person name="Lage O.M."/>
            <person name="Pohl T."/>
            <person name="Merkel B.J."/>
            <person name="Hornburger P."/>
            <person name="Mueller R.-W."/>
            <person name="Bruemmer F."/>
            <person name="Labrenz M."/>
            <person name="Spormann A.M."/>
            <person name="Op Den Camp H."/>
            <person name="Overmann J."/>
            <person name="Amann R."/>
            <person name="Jetten M.S.M."/>
            <person name="Mascher T."/>
            <person name="Medema M.H."/>
            <person name="Devos D.P."/>
            <person name="Kaster A.-K."/>
            <person name="Ovreas L."/>
            <person name="Rohde M."/>
            <person name="Galperin M.Y."/>
            <person name="Jogler C."/>
        </authorList>
    </citation>
    <scope>NUCLEOTIDE SEQUENCE [LARGE SCALE GENOMIC DNA]</scope>
    <source>
        <strain evidence="1 2">LF1</strain>
    </source>
</reference>
<organism evidence="1 2">
    <name type="scientific">Rubripirellula obstinata</name>
    <dbReference type="NCBI Taxonomy" id="406547"/>
    <lineage>
        <taxon>Bacteria</taxon>
        <taxon>Pseudomonadati</taxon>
        <taxon>Planctomycetota</taxon>
        <taxon>Planctomycetia</taxon>
        <taxon>Pirellulales</taxon>
        <taxon>Pirellulaceae</taxon>
        <taxon>Rubripirellula</taxon>
    </lineage>
</organism>